<sequence length="279" mass="29016">MTATVNSPAVLASRPPVVVPASAPPLGLGTAVRHALVMASRNLRKLRGDPGQLLDATVMPIVFTLAFVYVFGGAIAGDTGSYIEYFMPGIMALTVTIVSRTTGVGLAVDFGTGIVDRFRSLPVARSAVLAGRIISDAVRMTIAQFVILAFAVLIGFRVHTGPLELLAAIGLLVGFGVALSCVSAVIGLTARSLPTVDTIATLWMVPLQFGSSMFVPVETMPGWLQAFVKVNPMTLVVDACRGLLSGGEVAGPALGASIWIVGAVAVFGPIAVLRYRVKR</sequence>
<proteinExistence type="inferred from homology"/>
<evidence type="ECO:0000256" key="1">
    <source>
        <dbReference type="ARBA" id="ARBA00004141"/>
    </source>
</evidence>
<dbReference type="Pfam" id="PF01061">
    <property type="entry name" value="ABC2_membrane"/>
    <property type="match status" value="1"/>
</dbReference>
<keyword evidence="9" id="KW-1185">Reference proteome</keyword>
<dbReference type="Proteomes" id="UP000646749">
    <property type="component" value="Unassembled WGS sequence"/>
</dbReference>
<evidence type="ECO:0000256" key="2">
    <source>
        <dbReference type="ARBA" id="ARBA00022692"/>
    </source>
</evidence>
<protein>
    <recommendedName>
        <fullName evidence="6">Transport permease protein</fullName>
    </recommendedName>
</protein>
<dbReference type="RefSeq" id="WP_203870640.1">
    <property type="nucleotide sequence ID" value="NZ_BONW01000042.1"/>
</dbReference>
<keyword evidence="6" id="KW-1003">Cell membrane</keyword>
<feature type="transmembrane region" description="Helical" evidence="6">
    <location>
        <begin position="165"/>
        <end position="188"/>
    </location>
</feature>
<evidence type="ECO:0000256" key="6">
    <source>
        <dbReference type="RuleBase" id="RU361157"/>
    </source>
</evidence>
<dbReference type="InterPro" id="IPR047817">
    <property type="entry name" value="ABC2_TM_bact-type"/>
</dbReference>
<organism evidence="8 9">
    <name type="scientific">Plantactinospora endophytica</name>
    <dbReference type="NCBI Taxonomy" id="673535"/>
    <lineage>
        <taxon>Bacteria</taxon>
        <taxon>Bacillati</taxon>
        <taxon>Actinomycetota</taxon>
        <taxon>Actinomycetes</taxon>
        <taxon>Micromonosporales</taxon>
        <taxon>Micromonosporaceae</taxon>
        <taxon>Plantactinospora</taxon>
    </lineage>
</organism>
<feature type="transmembrane region" description="Helical" evidence="6">
    <location>
        <begin position="53"/>
        <end position="77"/>
    </location>
</feature>
<dbReference type="PANTHER" id="PTHR43229:SF2">
    <property type="entry name" value="NODULATION PROTEIN J"/>
    <property type="match status" value="1"/>
</dbReference>
<dbReference type="PANTHER" id="PTHR43229">
    <property type="entry name" value="NODULATION PROTEIN J"/>
    <property type="match status" value="1"/>
</dbReference>
<keyword evidence="5" id="KW-0046">Antibiotic resistance</keyword>
<feature type="domain" description="ABC transmembrane type-2" evidence="7">
    <location>
        <begin position="51"/>
        <end position="278"/>
    </location>
</feature>
<feature type="transmembrane region" description="Helical" evidence="6">
    <location>
        <begin position="137"/>
        <end position="159"/>
    </location>
</feature>
<evidence type="ECO:0000256" key="4">
    <source>
        <dbReference type="ARBA" id="ARBA00023136"/>
    </source>
</evidence>
<evidence type="ECO:0000259" key="7">
    <source>
        <dbReference type="PROSITE" id="PS51012"/>
    </source>
</evidence>
<comment type="caution">
    <text evidence="8">The sequence shown here is derived from an EMBL/GenBank/DDBJ whole genome shotgun (WGS) entry which is preliminary data.</text>
</comment>
<dbReference type="InterPro" id="IPR051784">
    <property type="entry name" value="Nod_factor_ABC_transporter"/>
</dbReference>
<keyword evidence="4 6" id="KW-0472">Membrane</keyword>
<dbReference type="InterPro" id="IPR000412">
    <property type="entry name" value="ABC_2_transport"/>
</dbReference>
<evidence type="ECO:0000313" key="8">
    <source>
        <dbReference type="EMBL" id="GIG92295.1"/>
    </source>
</evidence>
<dbReference type="InterPro" id="IPR013525">
    <property type="entry name" value="ABC2_TM"/>
</dbReference>
<accession>A0ABQ4EC30</accession>
<name>A0ABQ4EC30_9ACTN</name>
<evidence type="ECO:0000256" key="3">
    <source>
        <dbReference type="ARBA" id="ARBA00022989"/>
    </source>
</evidence>
<keyword evidence="3 6" id="KW-1133">Transmembrane helix</keyword>
<evidence type="ECO:0000256" key="5">
    <source>
        <dbReference type="ARBA" id="ARBA00023251"/>
    </source>
</evidence>
<feature type="transmembrane region" description="Helical" evidence="6">
    <location>
        <begin position="200"/>
        <end position="217"/>
    </location>
</feature>
<evidence type="ECO:0000313" key="9">
    <source>
        <dbReference type="Proteomes" id="UP000646749"/>
    </source>
</evidence>
<feature type="transmembrane region" description="Helical" evidence="6">
    <location>
        <begin position="253"/>
        <end position="273"/>
    </location>
</feature>
<dbReference type="PROSITE" id="PS51012">
    <property type="entry name" value="ABC_TM2"/>
    <property type="match status" value="1"/>
</dbReference>
<dbReference type="PIRSF" id="PIRSF006648">
    <property type="entry name" value="DrrB"/>
    <property type="match status" value="1"/>
</dbReference>
<feature type="transmembrane region" description="Helical" evidence="6">
    <location>
        <begin position="89"/>
        <end position="116"/>
    </location>
</feature>
<keyword evidence="6" id="KW-0813">Transport</keyword>
<comment type="similarity">
    <text evidence="6">Belongs to the ABC-2 integral membrane protein family.</text>
</comment>
<dbReference type="EMBL" id="BONW01000042">
    <property type="protein sequence ID" value="GIG92295.1"/>
    <property type="molecule type" value="Genomic_DNA"/>
</dbReference>
<comment type="subcellular location">
    <subcellularLocation>
        <location evidence="6">Cell membrane</location>
        <topology evidence="6">Multi-pass membrane protein</topology>
    </subcellularLocation>
    <subcellularLocation>
        <location evidence="1">Membrane</location>
        <topology evidence="1">Multi-pass membrane protein</topology>
    </subcellularLocation>
</comment>
<keyword evidence="2 6" id="KW-0812">Transmembrane</keyword>
<gene>
    <name evidence="8" type="ORF">Pen02_72310</name>
</gene>
<reference evidence="8 9" key="1">
    <citation type="submission" date="2021-01" db="EMBL/GenBank/DDBJ databases">
        <title>Whole genome shotgun sequence of Plantactinospora endophytica NBRC 110450.</title>
        <authorList>
            <person name="Komaki H."/>
            <person name="Tamura T."/>
        </authorList>
    </citation>
    <scope>NUCLEOTIDE SEQUENCE [LARGE SCALE GENOMIC DNA]</scope>
    <source>
        <strain evidence="8 9">NBRC 110450</strain>
    </source>
</reference>